<protein>
    <submittedName>
        <fullName evidence="1">Uncharacterized protein</fullName>
    </submittedName>
</protein>
<organism evidence="1">
    <name type="scientific">marine sediment metagenome</name>
    <dbReference type="NCBI Taxonomy" id="412755"/>
    <lineage>
        <taxon>unclassified sequences</taxon>
        <taxon>metagenomes</taxon>
        <taxon>ecological metagenomes</taxon>
    </lineage>
</organism>
<name>A0A0F8XFS6_9ZZZZ</name>
<dbReference type="AlphaFoldDB" id="A0A0F8XFS6"/>
<comment type="caution">
    <text evidence="1">The sequence shown here is derived from an EMBL/GenBank/DDBJ whole genome shotgun (WGS) entry which is preliminary data.</text>
</comment>
<accession>A0A0F8XFS6</accession>
<sequence>MPFIIDAILDNLSSIAGATTRRVDIVKTAEPTTYTEATSTNTLGNKTGLTMTALGNGAVDGRKVDTPAITDGSVTATDTAGWWGLTDAS</sequence>
<evidence type="ECO:0000313" key="1">
    <source>
        <dbReference type="EMBL" id="KKK67997.1"/>
    </source>
</evidence>
<proteinExistence type="predicted"/>
<reference evidence="1" key="1">
    <citation type="journal article" date="2015" name="Nature">
        <title>Complex archaea that bridge the gap between prokaryotes and eukaryotes.</title>
        <authorList>
            <person name="Spang A."/>
            <person name="Saw J.H."/>
            <person name="Jorgensen S.L."/>
            <person name="Zaremba-Niedzwiedzka K."/>
            <person name="Martijn J."/>
            <person name="Lind A.E."/>
            <person name="van Eijk R."/>
            <person name="Schleper C."/>
            <person name="Guy L."/>
            <person name="Ettema T.J."/>
        </authorList>
    </citation>
    <scope>NUCLEOTIDE SEQUENCE</scope>
</reference>
<dbReference type="EMBL" id="LAZR01059339">
    <property type="protein sequence ID" value="KKK67997.1"/>
    <property type="molecule type" value="Genomic_DNA"/>
</dbReference>
<feature type="non-terminal residue" evidence="1">
    <location>
        <position position="89"/>
    </location>
</feature>
<gene>
    <name evidence="1" type="ORF">LCGC14_2948500</name>
</gene>